<evidence type="ECO:0000256" key="1">
    <source>
        <dbReference type="ARBA" id="ARBA00004571"/>
    </source>
</evidence>
<evidence type="ECO:0000256" key="14">
    <source>
        <dbReference type="RuleBase" id="RU003357"/>
    </source>
</evidence>
<gene>
    <name evidence="17" type="ORF">ACFPP9_17100</name>
</gene>
<comment type="similarity">
    <text evidence="2 13 14">Belongs to the TonB-dependent receptor family.</text>
</comment>
<keyword evidence="4 13" id="KW-1134">Transmembrane beta strand</keyword>
<reference evidence="18" key="1">
    <citation type="journal article" date="2019" name="Int. J. Syst. Evol. Microbiol.">
        <title>The Global Catalogue of Microorganisms (GCM) 10K type strain sequencing project: providing services to taxonomists for standard genome sequencing and annotation.</title>
        <authorList>
            <consortium name="The Broad Institute Genomics Platform"/>
            <consortium name="The Broad Institute Genome Sequencing Center for Infectious Disease"/>
            <person name="Wu L."/>
            <person name="Ma J."/>
        </authorList>
    </citation>
    <scope>NUCLEOTIDE SEQUENCE [LARGE SCALE GENOMIC DNA]</scope>
    <source>
        <strain evidence="18">KACC 12633</strain>
    </source>
</reference>
<evidence type="ECO:0000256" key="8">
    <source>
        <dbReference type="ARBA" id="ARBA00023004"/>
    </source>
</evidence>
<dbReference type="PROSITE" id="PS52016">
    <property type="entry name" value="TONB_DEPENDENT_REC_3"/>
    <property type="match status" value="1"/>
</dbReference>
<sequence>MALVLLASTAILGAPGQMPPAQAQASTTIDYTIPAGSLGAAISRFGDRSNLQLLYPADLVRGRTTPGVSGRMTPAEALSRLLAGTALDYSFTDTRTVTITSRGATASGSVPAANGSLLLDTIDVSGGGQNSVYSPFETAAPTTFVSGEAIERFRGSSPADMFRGTPGVMSGEARNGAGSIDVNIRGLQGMGRVTTTVDGAENAVTIYQGYQGISNRTYVDPDFIAGIDIQKGADASYWGNAGSVAMRTLNADDIVKSGETWAIRVKGGFGTNTTSPVAGNKAGYLFTNPLGWSDPTSGYGSATPSTTGMDRPSFLSPTSSSGSVVAAYKGEDIDLLAGYARRSQGNYFAGENGAAAEPVSTGQRPFCYSSGVCPPEFLYRDYVINGGLANYRAGEEVLNTELDTESWLAKMTARFGDDHTLQLGYTGYRAEAGDRMASALAGSMGQAVQQANTTGTSLDTLSARYRWNPADNDLFDLKANAYWSHLEQRNPIRGGRWGVTPDSLGLGSDFRVGSDSDMWGMDVSNLSKFSFDYGDLDLTTGVSYRGEDTRGSLHTAALEGWLTPRDGIRHEVAGFAKAAYMPTDWLTLNAGLRYSHFWSKDRVDPYERTQVTNDRVVLGYTTDAGGFSPSVGVVVEPFDGAQLYANYSNAMRAPSIIESVSAFNSMVANDGVKPERSSNWEVGANLRRSGVLTEDDKGMVKLGYFNWDVKDYIARGIIVDPSNPNALALNIGNIDRAKFSGLEFAGRYEIGGFTADLAANYFLDVEYCRTVDSCDSKSLYADYATNHVQPEYAIDLTLSQKLFEDRLTVGGRVSHIGPRAIGHGDVTAQGAQQFIAPINWDPYTLVDVFAEYKLSDSVTASIRVENLFDRYYIDPLGLVAQPGPGRTFYASLSGTLGGDQKFPGLPSALSGNADAAGARDWSGLYTGVHAGGGFGQIKGTTTAGDGSADATAATESADLRLNSGVFGVQAGYNWQFDNRVVLGVEMDWGKTWMNGKQKAVSTEGGLGALGAAQALTYYDIDWTSSLRGRLGYAAGDRWMLYGTAGLTLAQENQSREQYKSSNGSSSSLGTETIAASVEQASKTRIGYTVGTGVEYAINYRWTISGNYGYSHFGKRSFSFDTARAGVGSAYTEMNQVGTEIQPALLAPDHPLCTRATPHSRCRAMEVPIYETTDHESTYDVENGRKASNSFDIHTINIGLNYRF</sequence>
<dbReference type="InterPro" id="IPR011662">
    <property type="entry name" value="Secretin/TonB_short_N"/>
</dbReference>
<dbReference type="Proteomes" id="UP001596150">
    <property type="component" value="Unassembled WGS sequence"/>
</dbReference>
<evidence type="ECO:0000256" key="13">
    <source>
        <dbReference type="PROSITE-ProRule" id="PRU01360"/>
    </source>
</evidence>
<evidence type="ECO:0000256" key="9">
    <source>
        <dbReference type="ARBA" id="ARBA00023077"/>
    </source>
</evidence>
<evidence type="ECO:0000256" key="7">
    <source>
        <dbReference type="ARBA" id="ARBA00022729"/>
    </source>
</evidence>
<proteinExistence type="inferred from homology"/>
<evidence type="ECO:0000256" key="10">
    <source>
        <dbReference type="ARBA" id="ARBA00023136"/>
    </source>
</evidence>
<dbReference type="Pfam" id="PF13505">
    <property type="entry name" value="OMP_b-brl"/>
    <property type="match status" value="1"/>
</dbReference>
<dbReference type="InterPro" id="IPR036942">
    <property type="entry name" value="Beta-barrel_TonB_sf"/>
</dbReference>
<comment type="caution">
    <text evidence="17">The sequence shown here is derived from an EMBL/GenBank/DDBJ whole genome shotgun (WGS) entry which is preliminary data.</text>
</comment>
<keyword evidence="8" id="KW-0408">Iron</keyword>
<evidence type="ECO:0000256" key="5">
    <source>
        <dbReference type="ARBA" id="ARBA00022496"/>
    </source>
</evidence>
<dbReference type="InterPro" id="IPR011250">
    <property type="entry name" value="OMP/PagP_B-barrel"/>
</dbReference>
<name>A0ABW0PYE2_9HYPH</name>
<evidence type="ECO:0000256" key="2">
    <source>
        <dbReference type="ARBA" id="ARBA00009810"/>
    </source>
</evidence>
<dbReference type="SUPFAM" id="SSF56935">
    <property type="entry name" value="Porins"/>
    <property type="match status" value="1"/>
</dbReference>
<dbReference type="Gene3D" id="2.40.170.20">
    <property type="entry name" value="TonB-dependent receptor, beta-barrel domain"/>
    <property type="match status" value="1"/>
</dbReference>
<evidence type="ECO:0000256" key="15">
    <source>
        <dbReference type="SAM" id="SignalP"/>
    </source>
</evidence>
<evidence type="ECO:0000256" key="11">
    <source>
        <dbReference type="ARBA" id="ARBA00023170"/>
    </source>
</evidence>
<dbReference type="Gene3D" id="2.170.130.10">
    <property type="entry name" value="TonB-dependent receptor, plug domain"/>
    <property type="match status" value="1"/>
</dbReference>
<feature type="signal peptide" evidence="15">
    <location>
        <begin position="1"/>
        <end position="23"/>
    </location>
</feature>
<feature type="chain" id="PRO_5047540143" evidence="15">
    <location>
        <begin position="24"/>
        <end position="1203"/>
    </location>
</feature>
<keyword evidence="5" id="KW-0406">Ion transport</keyword>
<keyword evidence="11 17" id="KW-0675">Receptor</keyword>
<dbReference type="InterPro" id="IPR039426">
    <property type="entry name" value="TonB-dep_rcpt-like"/>
</dbReference>
<dbReference type="PANTHER" id="PTHR30069:SF41">
    <property type="entry name" value="HEME_HEMOPEXIN UTILIZATION PROTEIN C"/>
    <property type="match status" value="1"/>
</dbReference>
<feature type="domain" description="Secretin/TonB short N-terminal" evidence="16">
    <location>
        <begin position="51"/>
        <end position="102"/>
    </location>
</feature>
<dbReference type="Gene3D" id="2.40.160.20">
    <property type="match status" value="1"/>
</dbReference>
<dbReference type="InterPro" id="IPR037066">
    <property type="entry name" value="Plug_dom_sf"/>
</dbReference>
<keyword evidence="9 14" id="KW-0798">TonB box</keyword>
<evidence type="ECO:0000313" key="18">
    <source>
        <dbReference type="Proteomes" id="UP001596150"/>
    </source>
</evidence>
<dbReference type="Pfam" id="PF07660">
    <property type="entry name" value="STN"/>
    <property type="match status" value="1"/>
</dbReference>
<keyword evidence="7 15" id="KW-0732">Signal</keyword>
<evidence type="ECO:0000256" key="6">
    <source>
        <dbReference type="ARBA" id="ARBA00022692"/>
    </source>
</evidence>
<keyword evidence="10 13" id="KW-0472">Membrane</keyword>
<keyword evidence="18" id="KW-1185">Reference proteome</keyword>
<evidence type="ECO:0000259" key="16">
    <source>
        <dbReference type="SMART" id="SM00965"/>
    </source>
</evidence>
<dbReference type="InterPro" id="IPR027385">
    <property type="entry name" value="Beta-barrel_OMP"/>
</dbReference>
<dbReference type="SMART" id="SM00965">
    <property type="entry name" value="STN"/>
    <property type="match status" value="1"/>
</dbReference>
<dbReference type="Pfam" id="PF07715">
    <property type="entry name" value="Plug"/>
    <property type="match status" value="1"/>
</dbReference>
<dbReference type="InterPro" id="IPR012910">
    <property type="entry name" value="Plug_dom"/>
</dbReference>
<dbReference type="RefSeq" id="WP_266346481.1">
    <property type="nucleotide sequence ID" value="NZ_JAPKNH010000019.1"/>
</dbReference>
<comment type="subcellular location">
    <subcellularLocation>
        <location evidence="1 13">Cell outer membrane</location>
        <topology evidence="1 13">Multi-pass membrane protein</topology>
    </subcellularLocation>
</comment>
<dbReference type="Pfam" id="PF00593">
    <property type="entry name" value="TonB_dep_Rec_b-barrel"/>
    <property type="match status" value="1"/>
</dbReference>
<evidence type="ECO:0000313" key="17">
    <source>
        <dbReference type="EMBL" id="MFC5517503.1"/>
    </source>
</evidence>
<dbReference type="PANTHER" id="PTHR30069">
    <property type="entry name" value="TONB-DEPENDENT OUTER MEMBRANE RECEPTOR"/>
    <property type="match status" value="1"/>
</dbReference>
<evidence type="ECO:0000256" key="12">
    <source>
        <dbReference type="ARBA" id="ARBA00023237"/>
    </source>
</evidence>
<dbReference type="InterPro" id="IPR000531">
    <property type="entry name" value="Beta-barrel_TonB"/>
</dbReference>
<keyword evidence="5" id="KW-0410">Iron transport</keyword>
<evidence type="ECO:0000256" key="3">
    <source>
        <dbReference type="ARBA" id="ARBA00022448"/>
    </source>
</evidence>
<protein>
    <submittedName>
        <fullName evidence="17">TonB-dependent receptor domain-containing protein</fullName>
    </submittedName>
</protein>
<dbReference type="SUPFAM" id="SSF56925">
    <property type="entry name" value="OMPA-like"/>
    <property type="match status" value="1"/>
</dbReference>
<keyword evidence="3 13" id="KW-0813">Transport</keyword>
<organism evidence="17 18">
    <name type="scientific">Kaistia terrae</name>
    <dbReference type="NCBI Taxonomy" id="537017"/>
    <lineage>
        <taxon>Bacteria</taxon>
        <taxon>Pseudomonadati</taxon>
        <taxon>Pseudomonadota</taxon>
        <taxon>Alphaproteobacteria</taxon>
        <taxon>Hyphomicrobiales</taxon>
        <taxon>Kaistiaceae</taxon>
        <taxon>Kaistia</taxon>
    </lineage>
</organism>
<keyword evidence="6 13" id="KW-0812">Transmembrane</keyword>
<dbReference type="EMBL" id="JBHSML010000010">
    <property type="protein sequence ID" value="MFC5517503.1"/>
    <property type="molecule type" value="Genomic_DNA"/>
</dbReference>
<keyword evidence="12 13" id="KW-0998">Cell outer membrane</keyword>
<dbReference type="Gene3D" id="3.55.50.30">
    <property type="match status" value="1"/>
</dbReference>
<dbReference type="CDD" id="cd01347">
    <property type="entry name" value="ligand_gated_channel"/>
    <property type="match status" value="1"/>
</dbReference>
<evidence type="ECO:0000256" key="4">
    <source>
        <dbReference type="ARBA" id="ARBA00022452"/>
    </source>
</evidence>
<accession>A0ABW0PYE2</accession>